<protein>
    <recommendedName>
        <fullName evidence="4">Trehalase</fullName>
        <ecNumber evidence="4">3.2.1.28</ecNumber>
    </recommendedName>
    <alternativeName>
        <fullName evidence="4">Alpha-trehalose glucohydrolase</fullName>
    </alternativeName>
</protein>
<dbReference type="InterPro" id="IPR018232">
    <property type="entry name" value="Glyco_hydro_37_CS"/>
</dbReference>
<dbReference type="InterPro" id="IPR001661">
    <property type="entry name" value="Glyco_hydro_37"/>
</dbReference>
<dbReference type="PANTHER" id="PTHR23403:SF1">
    <property type="entry name" value="TREHALASE"/>
    <property type="match status" value="1"/>
</dbReference>
<feature type="compositionally biased region" description="Acidic residues" evidence="5">
    <location>
        <begin position="12"/>
        <end position="22"/>
    </location>
</feature>
<feature type="region of interest" description="Disordered" evidence="5">
    <location>
        <begin position="1"/>
        <end position="22"/>
    </location>
</feature>
<evidence type="ECO:0000256" key="1">
    <source>
        <dbReference type="ARBA" id="ARBA00005615"/>
    </source>
</evidence>
<evidence type="ECO:0000313" key="6">
    <source>
        <dbReference type="EMBL" id="KAG0555208.1"/>
    </source>
</evidence>
<dbReference type="PANTHER" id="PTHR23403">
    <property type="entry name" value="TREHALASE"/>
    <property type="match status" value="1"/>
</dbReference>
<dbReference type="Gene3D" id="1.50.10.10">
    <property type="match status" value="1"/>
</dbReference>
<feature type="region of interest" description="Disordered" evidence="5">
    <location>
        <begin position="39"/>
        <end position="64"/>
    </location>
</feature>
<dbReference type="PRINTS" id="PR00744">
    <property type="entry name" value="GLHYDRLASE37"/>
</dbReference>
<keyword evidence="3 4" id="KW-0326">Glycosidase</keyword>
<evidence type="ECO:0000256" key="3">
    <source>
        <dbReference type="ARBA" id="ARBA00023295"/>
    </source>
</evidence>
<evidence type="ECO:0000256" key="5">
    <source>
        <dbReference type="SAM" id="MobiDB-lite"/>
    </source>
</evidence>
<dbReference type="SUPFAM" id="SSF48208">
    <property type="entry name" value="Six-hairpin glycosidases"/>
    <property type="match status" value="1"/>
</dbReference>
<proteinExistence type="inferred from homology"/>
<dbReference type="InterPro" id="IPR012341">
    <property type="entry name" value="6hp_glycosidase-like_sf"/>
</dbReference>
<evidence type="ECO:0000256" key="2">
    <source>
        <dbReference type="ARBA" id="ARBA00022801"/>
    </source>
</evidence>
<comment type="catalytic activity">
    <reaction evidence="4">
        <text>alpha,alpha-trehalose + H2O = alpha-D-glucose + beta-D-glucose</text>
        <dbReference type="Rhea" id="RHEA:32675"/>
        <dbReference type="ChEBI" id="CHEBI:15377"/>
        <dbReference type="ChEBI" id="CHEBI:15903"/>
        <dbReference type="ChEBI" id="CHEBI:16551"/>
        <dbReference type="ChEBI" id="CHEBI:17925"/>
        <dbReference type="EC" id="3.2.1.28"/>
    </reaction>
</comment>
<comment type="caution">
    <text evidence="6">The sequence shown here is derived from an EMBL/GenBank/DDBJ whole genome shotgun (WGS) entry which is preliminary data.</text>
</comment>
<organism evidence="6 7">
    <name type="scientific">Ceratodon purpureus</name>
    <name type="common">Fire moss</name>
    <name type="synonym">Dicranum purpureum</name>
    <dbReference type="NCBI Taxonomy" id="3225"/>
    <lineage>
        <taxon>Eukaryota</taxon>
        <taxon>Viridiplantae</taxon>
        <taxon>Streptophyta</taxon>
        <taxon>Embryophyta</taxon>
        <taxon>Bryophyta</taxon>
        <taxon>Bryophytina</taxon>
        <taxon>Bryopsida</taxon>
        <taxon>Dicranidae</taxon>
        <taxon>Pseudoditrichales</taxon>
        <taxon>Ditrichaceae</taxon>
        <taxon>Ceratodon</taxon>
    </lineage>
</organism>
<dbReference type="Pfam" id="PF01204">
    <property type="entry name" value="Trehalase"/>
    <property type="match status" value="1"/>
</dbReference>
<feature type="compositionally biased region" description="Acidic residues" evidence="5">
    <location>
        <begin position="45"/>
        <end position="59"/>
    </location>
</feature>
<dbReference type="InterPro" id="IPR008928">
    <property type="entry name" value="6-hairpin_glycosidase_sf"/>
</dbReference>
<evidence type="ECO:0000313" key="7">
    <source>
        <dbReference type="Proteomes" id="UP000822688"/>
    </source>
</evidence>
<dbReference type="GO" id="GO:0005993">
    <property type="term" value="P:trehalose catabolic process"/>
    <property type="evidence" value="ECO:0007669"/>
    <property type="project" value="TreeGrafter"/>
</dbReference>
<name>A0A8T0GBJ2_CERPU</name>
<keyword evidence="2 4" id="KW-0378">Hydrolase</keyword>
<evidence type="ECO:0000256" key="4">
    <source>
        <dbReference type="RuleBase" id="RU361180"/>
    </source>
</evidence>
<dbReference type="EMBL" id="CM026433">
    <property type="protein sequence ID" value="KAG0555208.1"/>
    <property type="molecule type" value="Genomic_DNA"/>
</dbReference>
<accession>A0A8T0GBJ2</accession>
<dbReference type="PROSITE" id="PS00928">
    <property type="entry name" value="TREHALASE_2"/>
    <property type="match status" value="1"/>
</dbReference>
<comment type="similarity">
    <text evidence="1 4">Belongs to the glycosyl hydrolase 37 family.</text>
</comment>
<sequence>MGVSLAERLREDSEESEDELVVFEEDEIEIVREGEYVVVGGGDGGEVEEEEEDEEEGGEHEECGCGGEDDRAGELLCFLMKLQATAMESLGGGHEVAGEEDVEFDPKLYVDLPLKGSLQVTAAAFQALPRGTAGFVEPDTLKEFLKEYFYEAGSDLVPYTPSDHVANPEGFLPRVQNAAARAWGLKVHSLWPSLTRLVSPEVERQPDRHTLLPLQHPFVVPGERFREVYYWDSYWVIRGLLASKMTETAAGMVDNFLGIVDTHGFIPNGSRTYYENRSQPPFLGRMVRAVFFATGDLSLANRALPLLLEEYKFWTRDPYQVVVRDVQGREHKLSRYSALWDKPRPECSTIDKSIAGGFSKSKKKQIFRNIATAAESGWDFSSRWMGDGETLSSMKTASIIPVDLNAFLLQMECDIAFFARAVNNDKLFKHFTWAAEARRRAFDAILWNESMGQWLDYWLPLQKPADARKNVYSWDSSMSNRNIYASNFVPLWCSIFQPGDSRIDQVVEALSSSDLVQPGGIATSLKETGQQWDFPNAWAPLQHMIIEGLVMSGSRKAIAMAQTISHSWLRSNYMSFQRTGHMVEKYDARYCGKVGGGGEYTIQTGFGWSNGVVLILLNDYGWPEDLPLDCGYAT</sequence>
<dbReference type="Proteomes" id="UP000822688">
    <property type="component" value="Chromosome 12"/>
</dbReference>
<dbReference type="EC" id="3.2.1.28" evidence="4"/>
<dbReference type="GO" id="GO:0004555">
    <property type="term" value="F:alpha,alpha-trehalase activity"/>
    <property type="evidence" value="ECO:0007669"/>
    <property type="project" value="UniProtKB-EC"/>
</dbReference>
<reference evidence="6" key="1">
    <citation type="submission" date="2020-06" db="EMBL/GenBank/DDBJ databases">
        <title>WGS assembly of Ceratodon purpureus strain R40.</title>
        <authorList>
            <person name="Carey S.B."/>
            <person name="Jenkins J."/>
            <person name="Shu S."/>
            <person name="Lovell J.T."/>
            <person name="Sreedasyam A."/>
            <person name="Maumus F."/>
            <person name="Tiley G.P."/>
            <person name="Fernandez-Pozo N."/>
            <person name="Barry K."/>
            <person name="Chen C."/>
            <person name="Wang M."/>
            <person name="Lipzen A."/>
            <person name="Daum C."/>
            <person name="Saski C.A."/>
            <person name="Payton A.C."/>
            <person name="Mcbreen J.C."/>
            <person name="Conrad R.E."/>
            <person name="Kollar L.M."/>
            <person name="Olsson S."/>
            <person name="Huttunen S."/>
            <person name="Landis J.B."/>
            <person name="Wickett N.J."/>
            <person name="Johnson M.G."/>
            <person name="Rensing S.A."/>
            <person name="Grimwood J."/>
            <person name="Schmutz J."/>
            <person name="Mcdaniel S.F."/>
        </authorList>
    </citation>
    <scope>NUCLEOTIDE SEQUENCE</scope>
    <source>
        <strain evidence="6">R40</strain>
    </source>
</reference>
<gene>
    <name evidence="6" type="ORF">KC19_12G152100</name>
</gene>
<dbReference type="AlphaFoldDB" id="A0A8T0GBJ2"/>
<keyword evidence="7" id="KW-1185">Reference proteome</keyword>